<dbReference type="AlphaFoldDB" id="A0A0V0Y5V3"/>
<evidence type="ECO:0000313" key="2">
    <source>
        <dbReference type="Proteomes" id="UP000054815"/>
    </source>
</evidence>
<proteinExistence type="predicted"/>
<accession>A0A0V0Y5V3</accession>
<dbReference type="Proteomes" id="UP000054815">
    <property type="component" value="Unassembled WGS sequence"/>
</dbReference>
<organism evidence="1 2">
    <name type="scientific">Trichinella pseudospiralis</name>
    <name type="common">Parasitic roundworm</name>
    <dbReference type="NCBI Taxonomy" id="6337"/>
    <lineage>
        <taxon>Eukaryota</taxon>
        <taxon>Metazoa</taxon>
        <taxon>Ecdysozoa</taxon>
        <taxon>Nematoda</taxon>
        <taxon>Enoplea</taxon>
        <taxon>Dorylaimia</taxon>
        <taxon>Trichinellida</taxon>
        <taxon>Trichinellidae</taxon>
        <taxon>Trichinella</taxon>
    </lineage>
</organism>
<dbReference type="EMBL" id="JYDU01000051">
    <property type="protein sequence ID" value="KRX95782.1"/>
    <property type="molecule type" value="Genomic_DNA"/>
</dbReference>
<evidence type="ECO:0000313" key="1">
    <source>
        <dbReference type="EMBL" id="KRX95782.1"/>
    </source>
</evidence>
<reference evidence="1 2" key="1">
    <citation type="submission" date="2015-01" db="EMBL/GenBank/DDBJ databases">
        <title>Evolution of Trichinella species and genotypes.</title>
        <authorList>
            <person name="Korhonen P.K."/>
            <person name="Edoardo P."/>
            <person name="Giuseppe L.R."/>
            <person name="Gasser R.B."/>
        </authorList>
    </citation>
    <scope>NUCLEOTIDE SEQUENCE [LARGE SCALE GENOMIC DNA]</scope>
    <source>
        <strain evidence="1">ISS141</strain>
    </source>
</reference>
<name>A0A0V0Y5V3_TRIPS</name>
<comment type="caution">
    <text evidence="1">The sequence shown here is derived from an EMBL/GenBank/DDBJ whole genome shotgun (WGS) entry which is preliminary data.</text>
</comment>
<sequence>MGFVPEFEWLLVIFMSDNSEVLLVSNLGGKTDPPKCMLNVPYKSIVVRD</sequence>
<gene>
    <name evidence="1" type="ORF">T4E_8193</name>
</gene>
<protein>
    <submittedName>
        <fullName evidence="1">Uncharacterized protein</fullName>
    </submittedName>
</protein>